<feature type="transmembrane region" description="Helical" evidence="12">
    <location>
        <begin position="140"/>
        <end position="173"/>
    </location>
</feature>
<comment type="subcellular location">
    <subcellularLocation>
        <location evidence="1">Endoplasmic reticulum membrane</location>
    </subcellularLocation>
</comment>
<feature type="region of interest" description="Disordered" evidence="11">
    <location>
        <begin position="1481"/>
        <end position="1521"/>
    </location>
</feature>
<dbReference type="GO" id="GO:0005789">
    <property type="term" value="C:endoplasmic reticulum membrane"/>
    <property type="evidence" value="ECO:0007669"/>
    <property type="project" value="UniProtKB-SubCell"/>
</dbReference>
<name>A0A9N8VFN4_9GLOM</name>
<proteinExistence type="predicted"/>
<sequence length="1521" mass="168934">MAQQIENNARIIVAEENVKDQIEAALENPNVNVHSFSPDDSPQKKAEQAASQKPKVELGSTPKATAVISDIDKAKALETLNSLPGGIGISSKTAIPKWARVGWERVAKSESEENPATPESDYFDQVLDELYFGRLWLNAGVVFASVFATWLLTLMGFGFGGVIVICAFIATYFKHSMNRFYRNARSDISRELAKERLETDEESTEWLNEFMRRFWLIYEPVLSASIVQSVDAVLLTSTPSFLDSIRLSTFTLGTKPPHIESIKSYPKTEDDIVMMDWKLAFEPNDLANMTKLQLRNKVNPKIVLSIRVGRGVVGAEIPILLEDISFSGKLRIKLKLMNNFPHIQTVWLSFLEEPKIDFILKPIGGETFGFDIANFPGLSTFIHDQVHGSLKPMMYAPNMYELDVETMMSGVPLDAAIGVLKLTIFNAKGLKNVETFGTSDPYVKILLNGSTELAHTKVINDSLNPYWNETHFIVLTNLQDTINFELFDKNVGRDKSLGSASFACNLLQDNPRQEQIITDIILNGKKHGTLRFDAIWYPIAPQGPEDPIVESNVGILRYTIHQAKDIDAKLSVFGQYNPYAELMFNGKLVHTTKTLKRTNNPVWEESKEIFITDKNLAKLTVAIKDSRDFAEDPIVAGWTGSLNEFMHALEKNDWFNSYDKTSAKLRLSCVWKPVLLDYTPSTTGYEEPIGVIKINIKGAKNLKNVEKFGKSDPYARIRLGPMIRGRTEVIEDNLNPVWNYIHYVPIHNLKESIGFEVMDYQNSGKDRALEIQKTNGVANVLEHPTIERKNIYAELLIDAVMIPFYRTAKSKQNNPNFNEVADVFIKELDWSVLRFNIKQEDRDDPIGTLSINVKDLITNSKDDVKLSIEDLKDASIYIKAHYIPTPVKLESSESINDMGVLHVTLKSAENLLGVDRSGTSDPYVQFTYNGEKIYKSKTIKKNCNPIFDERFEVRVASRIDAKFSFEVFDWNAMHSHERLGGGTIDLSILEPFEGREISYPLDGGDKGSIRVVLLFKPGFITHKRNSMSTFSRALTSFAIPGTAVGDNLTRGGISVVNAVGNGADLVGSGAKFIGTGFGLGGNNDNKDEKKQPVEIGVLNVTLKSAENLRGVDRSGTSDPYVQFTHNGEKLYKSKTIKKNCNPTFDEKFEVRVVSLDTKIQFEVFDWNAMSSDERLGGGTIDLSFLKPFEGREISYPLDGENNGSIRVFLLYKPGATTPKRTNSLSTFITGLASASAPVNDNPAKGGVNVVNLVGNGADLVGSGAKFIGSGFGLLGNEVTDTETPEKLSTVTVTTAVPIQTPYVIEEPPLARSTNFDTNETKQEKENDHNNKDKSSLDHTSVLHSHTQEIINIYASLPDLEMFCDTNGEPGTLTVTIVEAKGLKGSTPLVKVFWGKKEVYKTSSVKKNHPPKWGESFTISTSANGESHLKFSVKDHSSILNNTDLGEVDLRVWDHVNNSSGNKADFWKDVSGGEGKLHIQLEFTPGSDRNSSDGSSGTEGKGTTRGLKGLKLKTPFRNKEKA</sequence>
<feature type="domain" description="C2" evidence="13">
    <location>
        <begin position="1078"/>
        <end position="1195"/>
    </location>
</feature>
<evidence type="ECO:0000256" key="7">
    <source>
        <dbReference type="ARBA" id="ARBA00022989"/>
    </source>
</evidence>
<evidence type="ECO:0000313" key="16">
    <source>
        <dbReference type="Proteomes" id="UP000789508"/>
    </source>
</evidence>
<dbReference type="GO" id="GO:0071944">
    <property type="term" value="C:cell periphery"/>
    <property type="evidence" value="ECO:0007669"/>
    <property type="project" value="UniProtKB-ARBA"/>
</dbReference>
<evidence type="ECO:0000256" key="11">
    <source>
        <dbReference type="SAM" id="MobiDB-lite"/>
    </source>
</evidence>
<feature type="compositionally biased region" description="Polar residues" evidence="11">
    <location>
        <begin position="29"/>
        <end position="40"/>
    </location>
</feature>
<dbReference type="CDD" id="cd04052">
    <property type="entry name" value="C2B_Tricalbin-like"/>
    <property type="match status" value="1"/>
</dbReference>
<dbReference type="InterPro" id="IPR052455">
    <property type="entry name" value="Tricalbin_domain"/>
</dbReference>
<dbReference type="InterPro" id="IPR056910">
    <property type="entry name" value="TCB1-3_C2"/>
</dbReference>
<dbReference type="CDD" id="cd21678">
    <property type="entry name" value="SMP_TCB"/>
    <property type="match status" value="1"/>
</dbReference>
<dbReference type="InterPro" id="IPR035892">
    <property type="entry name" value="C2_domain_sf"/>
</dbReference>
<evidence type="ECO:0000313" key="15">
    <source>
        <dbReference type="EMBL" id="CAG8454346.1"/>
    </source>
</evidence>
<dbReference type="OrthoDB" id="1029639at2759"/>
<evidence type="ECO:0000256" key="1">
    <source>
        <dbReference type="ARBA" id="ARBA00004586"/>
    </source>
</evidence>
<keyword evidence="16" id="KW-1185">Reference proteome</keyword>
<evidence type="ECO:0000256" key="10">
    <source>
        <dbReference type="ARBA" id="ARBA00023136"/>
    </source>
</evidence>
<dbReference type="SUPFAM" id="SSF49562">
    <property type="entry name" value="C2 domain (Calcium/lipid-binding domain, CaLB)"/>
    <property type="match status" value="7"/>
</dbReference>
<feature type="compositionally biased region" description="Low complexity" evidence="11">
    <location>
        <begin position="1485"/>
        <end position="1497"/>
    </location>
</feature>
<evidence type="ECO:0000259" key="14">
    <source>
        <dbReference type="PROSITE" id="PS51847"/>
    </source>
</evidence>
<keyword evidence="8" id="KW-0445">Lipid transport</keyword>
<dbReference type="Proteomes" id="UP000789508">
    <property type="component" value="Unassembled WGS sequence"/>
</dbReference>
<comment type="caution">
    <text evidence="15">The sequence shown here is derived from an EMBL/GenBank/DDBJ whole genome shotgun (WGS) entry which is preliminary data.</text>
</comment>
<dbReference type="GO" id="GO:0008289">
    <property type="term" value="F:lipid binding"/>
    <property type="evidence" value="ECO:0007669"/>
    <property type="project" value="UniProtKB-KW"/>
</dbReference>
<dbReference type="Pfam" id="PF25669">
    <property type="entry name" value="SMP_MUG190-like"/>
    <property type="match status" value="1"/>
</dbReference>
<keyword evidence="2" id="KW-0813">Transport</keyword>
<keyword evidence="7 12" id="KW-1133">Transmembrane helix</keyword>
<keyword evidence="4 12" id="KW-0812">Transmembrane</keyword>
<dbReference type="InterPro" id="IPR037765">
    <property type="entry name" value="C2B_Tricalbin"/>
</dbReference>
<dbReference type="Gene3D" id="2.60.40.150">
    <property type="entry name" value="C2 domain"/>
    <property type="match status" value="7"/>
</dbReference>
<dbReference type="PROSITE" id="PS50004">
    <property type="entry name" value="C2"/>
    <property type="match status" value="6"/>
</dbReference>
<evidence type="ECO:0000259" key="13">
    <source>
        <dbReference type="PROSITE" id="PS50004"/>
    </source>
</evidence>
<dbReference type="InterPro" id="IPR000008">
    <property type="entry name" value="C2_dom"/>
</dbReference>
<dbReference type="SMART" id="SM00239">
    <property type="entry name" value="C2"/>
    <property type="match status" value="7"/>
</dbReference>
<keyword evidence="9" id="KW-0446">Lipid-binding</keyword>
<gene>
    <name evidence="15" type="ORF">ALEPTO_LOCUS1192</name>
</gene>
<feature type="domain" description="C2" evidence="13">
    <location>
        <begin position="541"/>
        <end position="655"/>
    </location>
</feature>
<evidence type="ECO:0000256" key="6">
    <source>
        <dbReference type="ARBA" id="ARBA00022824"/>
    </source>
</evidence>
<feature type="region of interest" description="Disordered" evidence="11">
    <location>
        <begin position="1307"/>
        <end position="1336"/>
    </location>
</feature>
<feature type="domain" description="SMP-LTD" evidence="14">
    <location>
        <begin position="200"/>
        <end position="405"/>
    </location>
</feature>
<evidence type="ECO:0000256" key="2">
    <source>
        <dbReference type="ARBA" id="ARBA00022448"/>
    </source>
</evidence>
<evidence type="ECO:0000256" key="3">
    <source>
        <dbReference type="ARBA" id="ARBA00022553"/>
    </source>
</evidence>
<evidence type="ECO:0000256" key="9">
    <source>
        <dbReference type="ARBA" id="ARBA00023121"/>
    </source>
</evidence>
<dbReference type="EMBL" id="CAJVPS010000120">
    <property type="protein sequence ID" value="CAG8454346.1"/>
    <property type="molecule type" value="Genomic_DNA"/>
</dbReference>
<dbReference type="InterPro" id="IPR017147">
    <property type="entry name" value="Tricalbin"/>
</dbReference>
<feature type="compositionally biased region" description="Basic and acidic residues" evidence="11">
    <location>
        <begin position="1318"/>
        <end position="1336"/>
    </location>
</feature>
<dbReference type="CDD" id="cd00030">
    <property type="entry name" value="C2"/>
    <property type="match status" value="1"/>
</dbReference>
<dbReference type="PIRSF" id="PIRSF037232">
    <property type="entry name" value="Tricalbin"/>
    <property type="match status" value="1"/>
</dbReference>
<feature type="domain" description="C2" evidence="13">
    <location>
        <begin position="1355"/>
        <end position="1467"/>
    </location>
</feature>
<evidence type="ECO:0000256" key="4">
    <source>
        <dbReference type="ARBA" id="ARBA00022692"/>
    </source>
</evidence>
<dbReference type="PANTHER" id="PTHR46980:SF2">
    <property type="entry name" value="TRICALBIN-1-RELATED"/>
    <property type="match status" value="1"/>
</dbReference>
<dbReference type="GO" id="GO:0061817">
    <property type="term" value="P:endoplasmic reticulum-plasma membrane tethering"/>
    <property type="evidence" value="ECO:0007669"/>
    <property type="project" value="InterPro"/>
</dbReference>
<evidence type="ECO:0000256" key="8">
    <source>
        <dbReference type="ARBA" id="ARBA00023055"/>
    </source>
</evidence>
<dbReference type="GO" id="GO:0006869">
    <property type="term" value="P:lipid transport"/>
    <property type="evidence" value="ECO:0007669"/>
    <property type="project" value="UniProtKB-KW"/>
</dbReference>
<keyword evidence="3" id="KW-0597">Phosphoprotein</keyword>
<organism evidence="15 16">
    <name type="scientific">Ambispora leptoticha</name>
    <dbReference type="NCBI Taxonomy" id="144679"/>
    <lineage>
        <taxon>Eukaryota</taxon>
        <taxon>Fungi</taxon>
        <taxon>Fungi incertae sedis</taxon>
        <taxon>Mucoromycota</taxon>
        <taxon>Glomeromycotina</taxon>
        <taxon>Glomeromycetes</taxon>
        <taxon>Archaeosporales</taxon>
        <taxon>Ambisporaceae</taxon>
        <taxon>Ambispora</taxon>
    </lineage>
</organism>
<dbReference type="InterPro" id="IPR031468">
    <property type="entry name" value="SMP_LBD"/>
</dbReference>
<feature type="region of interest" description="Disordered" evidence="11">
    <location>
        <begin position="29"/>
        <end position="57"/>
    </location>
</feature>
<feature type="domain" description="C2" evidence="13">
    <location>
        <begin position="881"/>
        <end position="999"/>
    </location>
</feature>
<feature type="domain" description="C2" evidence="13">
    <location>
        <begin position="668"/>
        <end position="790"/>
    </location>
</feature>
<keyword evidence="6" id="KW-0256">Endoplasmic reticulum</keyword>
<dbReference type="Pfam" id="PF24920">
    <property type="entry name" value="C2_TCB1"/>
    <property type="match status" value="1"/>
</dbReference>
<dbReference type="PROSITE" id="PS51847">
    <property type="entry name" value="SMP"/>
    <property type="match status" value="1"/>
</dbReference>
<reference evidence="15" key="1">
    <citation type="submission" date="2021-06" db="EMBL/GenBank/DDBJ databases">
        <authorList>
            <person name="Kallberg Y."/>
            <person name="Tangrot J."/>
            <person name="Rosling A."/>
        </authorList>
    </citation>
    <scope>NUCLEOTIDE SEQUENCE</scope>
    <source>
        <strain evidence="15">FL130A</strain>
    </source>
</reference>
<evidence type="ECO:0000256" key="12">
    <source>
        <dbReference type="SAM" id="Phobius"/>
    </source>
</evidence>
<feature type="domain" description="C2" evidence="13">
    <location>
        <begin position="398"/>
        <end position="517"/>
    </location>
</feature>
<dbReference type="PANTHER" id="PTHR46980">
    <property type="entry name" value="TRICALBIN-1-RELATED"/>
    <property type="match status" value="1"/>
</dbReference>
<protein>
    <submittedName>
        <fullName evidence="15">2027_t:CDS:1</fullName>
    </submittedName>
</protein>
<keyword evidence="5" id="KW-0677">Repeat</keyword>
<evidence type="ECO:0000256" key="5">
    <source>
        <dbReference type="ARBA" id="ARBA00022737"/>
    </source>
</evidence>
<accession>A0A9N8VFN4</accession>
<keyword evidence="10 12" id="KW-0472">Membrane</keyword>
<dbReference type="Pfam" id="PF00168">
    <property type="entry name" value="C2"/>
    <property type="match status" value="6"/>
</dbReference>